<proteinExistence type="predicted"/>
<sequence length="65" mass="7055">MFRLKIGVSKSSSSAGSMSTPRVGRSSSSWAVSVCTEAVVRMEYAYTGAGNKNRLWKSMMAMNVE</sequence>
<evidence type="ECO:0000313" key="2">
    <source>
        <dbReference type="Proteomes" id="UP000887565"/>
    </source>
</evidence>
<evidence type="ECO:0000313" key="3">
    <source>
        <dbReference type="WBParaSite" id="nRc.2.0.1.t30691-RA"/>
    </source>
</evidence>
<name>A0A915JWJ0_ROMCU</name>
<protein>
    <submittedName>
        <fullName evidence="3">Uncharacterized protein</fullName>
    </submittedName>
</protein>
<keyword evidence="2" id="KW-1185">Reference proteome</keyword>
<evidence type="ECO:0000256" key="1">
    <source>
        <dbReference type="SAM" id="MobiDB-lite"/>
    </source>
</evidence>
<reference evidence="3" key="1">
    <citation type="submission" date="2022-11" db="UniProtKB">
        <authorList>
            <consortium name="WormBaseParasite"/>
        </authorList>
    </citation>
    <scope>IDENTIFICATION</scope>
</reference>
<dbReference type="WBParaSite" id="nRc.2.0.1.t30691-RA">
    <property type="protein sequence ID" value="nRc.2.0.1.t30691-RA"/>
    <property type="gene ID" value="nRc.2.0.1.g30691"/>
</dbReference>
<feature type="region of interest" description="Disordered" evidence="1">
    <location>
        <begin position="1"/>
        <end position="25"/>
    </location>
</feature>
<dbReference type="Proteomes" id="UP000887565">
    <property type="component" value="Unplaced"/>
</dbReference>
<organism evidence="2 3">
    <name type="scientific">Romanomermis culicivorax</name>
    <name type="common">Nematode worm</name>
    <dbReference type="NCBI Taxonomy" id="13658"/>
    <lineage>
        <taxon>Eukaryota</taxon>
        <taxon>Metazoa</taxon>
        <taxon>Ecdysozoa</taxon>
        <taxon>Nematoda</taxon>
        <taxon>Enoplea</taxon>
        <taxon>Dorylaimia</taxon>
        <taxon>Mermithida</taxon>
        <taxon>Mermithoidea</taxon>
        <taxon>Mermithidae</taxon>
        <taxon>Romanomermis</taxon>
    </lineage>
</organism>
<accession>A0A915JWJ0</accession>
<dbReference type="AlphaFoldDB" id="A0A915JWJ0"/>
<feature type="compositionally biased region" description="Low complexity" evidence="1">
    <location>
        <begin position="9"/>
        <end position="19"/>
    </location>
</feature>